<dbReference type="Pfam" id="PF14111">
    <property type="entry name" value="DUF4283"/>
    <property type="match status" value="1"/>
</dbReference>
<dbReference type="GeneID" id="104230577"/>
<organism evidence="3 4">
    <name type="scientific">Nicotiana sylvestris</name>
    <name type="common">Wood tobacco</name>
    <name type="synonym">South American tobacco</name>
    <dbReference type="NCBI Taxonomy" id="4096"/>
    <lineage>
        <taxon>Eukaryota</taxon>
        <taxon>Viridiplantae</taxon>
        <taxon>Streptophyta</taxon>
        <taxon>Embryophyta</taxon>
        <taxon>Tracheophyta</taxon>
        <taxon>Spermatophyta</taxon>
        <taxon>Magnoliopsida</taxon>
        <taxon>eudicotyledons</taxon>
        <taxon>Gunneridae</taxon>
        <taxon>Pentapetalae</taxon>
        <taxon>asterids</taxon>
        <taxon>lamiids</taxon>
        <taxon>Solanales</taxon>
        <taxon>Solanaceae</taxon>
        <taxon>Nicotianoideae</taxon>
        <taxon>Nicotianeae</taxon>
        <taxon>Nicotiana</taxon>
    </lineage>
</organism>
<reference evidence="4" key="2">
    <citation type="submission" date="2025-08" db="UniProtKB">
        <authorList>
            <consortium name="RefSeq"/>
        </authorList>
    </citation>
    <scope>IDENTIFICATION</scope>
    <source>
        <tissue evidence="4">Leaf</tissue>
    </source>
</reference>
<name>A0A1U7WWN9_NICSY</name>
<dbReference type="Proteomes" id="UP000189701">
    <property type="component" value="Unplaced"/>
</dbReference>
<feature type="region of interest" description="Disordered" evidence="1">
    <location>
        <begin position="289"/>
        <end position="334"/>
    </location>
</feature>
<proteinExistence type="predicted"/>
<protein>
    <submittedName>
        <fullName evidence="4">Uncharacterized protein LOC104230577</fullName>
    </submittedName>
</protein>
<evidence type="ECO:0000313" key="3">
    <source>
        <dbReference type="Proteomes" id="UP000189701"/>
    </source>
</evidence>
<feature type="compositionally biased region" description="Basic and acidic residues" evidence="1">
    <location>
        <begin position="289"/>
        <end position="309"/>
    </location>
</feature>
<reference evidence="3" key="1">
    <citation type="journal article" date="2013" name="Genome Biol.">
        <title>Reference genomes and transcriptomes of Nicotiana sylvestris and Nicotiana tomentosiformis.</title>
        <authorList>
            <person name="Sierro N."/>
            <person name="Battey J.N."/>
            <person name="Ouadi S."/>
            <person name="Bovet L."/>
            <person name="Goepfert S."/>
            <person name="Bakaher N."/>
            <person name="Peitsch M.C."/>
            <person name="Ivanov N.V."/>
        </authorList>
    </citation>
    <scope>NUCLEOTIDE SEQUENCE [LARGE SCALE GENOMIC DNA]</scope>
</reference>
<evidence type="ECO:0000256" key="1">
    <source>
        <dbReference type="SAM" id="MobiDB-lite"/>
    </source>
</evidence>
<keyword evidence="3" id="KW-1185">Reference proteome</keyword>
<evidence type="ECO:0000313" key="4">
    <source>
        <dbReference type="RefSeq" id="XP_009781721.1"/>
    </source>
</evidence>
<gene>
    <name evidence="4" type="primary">LOC104230577</name>
</gene>
<dbReference type="PANTHER" id="PTHR31286">
    <property type="entry name" value="GLYCINE-RICH CELL WALL STRUCTURAL PROTEIN 1.8-LIKE"/>
    <property type="match status" value="1"/>
</dbReference>
<evidence type="ECO:0000259" key="2">
    <source>
        <dbReference type="Pfam" id="PF14111"/>
    </source>
</evidence>
<feature type="compositionally biased region" description="Basic and acidic residues" evidence="1">
    <location>
        <begin position="316"/>
        <end position="329"/>
    </location>
</feature>
<dbReference type="InterPro" id="IPR025558">
    <property type="entry name" value="DUF4283"/>
</dbReference>
<dbReference type="AlphaFoldDB" id="A0A1U7WWN9"/>
<dbReference type="RefSeq" id="XP_009781721.1">
    <property type="nucleotide sequence ID" value="XM_009783419.1"/>
</dbReference>
<sequence>MEQETPVKLMHGGAMEHNSSGKQSWADIVENEVEHEGTLVVEPQSAPKMRLWSRIVANSPDVDELELKTNESTKQNVKITMEDIKEEVEYWSNAVICYVLESNPPPVVMNGYFHRIRGKLGIDKVAQVNRGVFLVRFTQTESRMKVLEDGVQMFDKKPVIKKPWSPDIDTRRESFSTVPIWIRLPGLDIKYWGKNALTKIAGLVDKPLKADRATTWKERMTFARVLVEVTLDQPYPQSIMFENEIGKIVEQRVHYEWKPTLCKECNNYGHEMVECKKHVQAEKQMASIKEADKHNKAKKEREQNKEGKQEGSQMQNEREQNASENHHNNVMDGGKATYIQKGSRAQRGKDITKNKINLENSFGALRETSNLGVVEQGKKGTGKKMENGEGEQILGKRGSPPPGNG</sequence>
<dbReference type="InterPro" id="IPR040256">
    <property type="entry name" value="At4g02000-like"/>
</dbReference>
<feature type="region of interest" description="Disordered" evidence="1">
    <location>
        <begin position="1"/>
        <end position="21"/>
    </location>
</feature>
<accession>A0A1U7WWN9</accession>
<dbReference type="KEGG" id="nsy:104230577"/>
<dbReference type="PANTHER" id="PTHR31286:SF165">
    <property type="entry name" value="DUF4283 DOMAIN-CONTAINING PROTEIN"/>
    <property type="match status" value="1"/>
</dbReference>
<feature type="region of interest" description="Disordered" evidence="1">
    <location>
        <begin position="360"/>
        <end position="405"/>
    </location>
</feature>
<dbReference type="eggNOG" id="KOG1075">
    <property type="taxonomic scope" value="Eukaryota"/>
</dbReference>
<feature type="domain" description="DUF4283" evidence="2">
    <location>
        <begin position="89"/>
        <end position="170"/>
    </location>
</feature>